<evidence type="ECO:0000259" key="3">
    <source>
        <dbReference type="Pfam" id="PF01557"/>
    </source>
</evidence>
<comment type="caution">
    <text evidence="4">The sequence shown here is derived from an EMBL/GenBank/DDBJ whole genome shotgun (WGS) entry which is preliminary data.</text>
</comment>
<evidence type="ECO:0000313" key="5">
    <source>
        <dbReference type="Proteomes" id="UP000281332"/>
    </source>
</evidence>
<dbReference type="GO" id="GO:0046872">
    <property type="term" value="F:metal ion binding"/>
    <property type="evidence" value="ECO:0007669"/>
    <property type="project" value="UniProtKB-KW"/>
</dbReference>
<comment type="similarity">
    <text evidence="1">Belongs to the FAH family.</text>
</comment>
<accession>A0A3N4P2X6</accession>
<dbReference type="Proteomes" id="UP000281332">
    <property type="component" value="Unassembled WGS sequence"/>
</dbReference>
<keyword evidence="2" id="KW-0479">Metal-binding</keyword>
<protein>
    <submittedName>
        <fullName evidence="4">FAA hydrolase family protein</fullName>
    </submittedName>
</protein>
<gene>
    <name evidence="4" type="ORF">BBB56_09720</name>
</gene>
<organism evidence="4 5">
    <name type="scientific">Candidatus Pantoea deserta</name>
    <dbReference type="NCBI Taxonomy" id="1869313"/>
    <lineage>
        <taxon>Bacteria</taxon>
        <taxon>Pseudomonadati</taxon>
        <taxon>Pseudomonadota</taxon>
        <taxon>Gammaproteobacteria</taxon>
        <taxon>Enterobacterales</taxon>
        <taxon>Erwiniaceae</taxon>
        <taxon>Pantoea</taxon>
    </lineage>
</organism>
<dbReference type="InterPro" id="IPR036663">
    <property type="entry name" value="Fumarylacetoacetase_C_sf"/>
</dbReference>
<dbReference type="Gene3D" id="3.90.850.10">
    <property type="entry name" value="Fumarylacetoacetase-like, C-terminal domain"/>
    <property type="match status" value="1"/>
</dbReference>
<evidence type="ECO:0000256" key="1">
    <source>
        <dbReference type="ARBA" id="ARBA00010211"/>
    </source>
</evidence>
<dbReference type="OrthoDB" id="9805307at2"/>
<dbReference type="FunFam" id="3.90.850.10:FF:000008">
    <property type="entry name" value="FAA hydrolase family protein"/>
    <property type="match status" value="1"/>
</dbReference>
<dbReference type="RefSeq" id="WP_123800748.1">
    <property type="nucleotide sequence ID" value="NZ_RMVG01000005.1"/>
</dbReference>
<feature type="domain" description="Fumarylacetoacetase-like C-terminal" evidence="3">
    <location>
        <begin position="76"/>
        <end position="277"/>
    </location>
</feature>
<evidence type="ECO:0000313" key="4">
    <source>
        <dbReference type="EMBL" id="RPE01548.1"/>
    </source>
</evidence>
<dbReference type="GO" id="GO:0044281">
    <property type="term" value="P:small molecule metabolic process"/>
    <property type="evidence" value="ECO:0007669"/>
    <property type="project" value="UniProtKB-ARBA"/>
</dbReference>
<sequence>MQLCSFYLPDQARKSFGIVLEDGVTDVGLRLGAECPDLKTFLQRSSMADLAAFRTLPADFAFSALQFLPVIENPGKVFCVGMNYADKRKEFSETLDAPTLFIRFADSLTGHDRPLLKPESTSEFDYEGELAVIIGKPAHQVKAEQALEYVAGYSCFMDATVRDMQFTWFTAGKNWPQTGGFGPWMTTAEEIGDPQALAIKTFLNGREVQNDTTGSMVHKVANIIEYISAFSPLSPGDVIFTGSPGGVGKKRTPPLFMFSGDVVEVEIEKIGRLRNTIA</sequence>
<dbReference type="AlphaFoldDB" id="A0A3N4P2X6"/>
<proteinExistence type="inferred from homology"/>
<dbReference type="PANTHER" id="PTHR42796:SF4">
    <property type="entry name" value="FUMARYLACETOACETATE HYDROLASE DOMAIN-CONTAINING PROTEIN 2A"/>
    <property type="match status" value="1"/>
</dbReference>
<dbReference type="EMBL" id="RMVG01000005">
    <property type="protein sequence ID" value="RPE01548.1"/>
    <property type="molecule type" value="Genomic_DNA"/>
</dbReference>
<dbReference type="SUPFAM" id="SSF56529">
    <property type="entry name" value="FAH"/>
    <property type="match status" value="1"/>
</dbReference>
<dbReference type="Pfam" id="PF01557">
    <property type="entry name" value="FAA_hydrolase"/>
    <property type="match status" value="1"/>
</dbReference>
<dbReference type="PANTHER" id="PTHR42796">
    <property type="entry name" value="FUMARYLACETOACETATE HYDROLASE DOMAIN-CONTAINING PROTEIN 2A-RELATED"/>
    <property type="match status" value="1"/>
</dbReference>
<keyword evidence="5" id="KW-1185">Reference proteome</keyword>
<reference evidence="4 5" key="1">
    <citation type="submission" date="2018-11" db="EMBL/GenBank/DDBJ databases">
        <title>Whole genome sequencing of Pantoea sp. RIT388.</title>
        <authorList>
            <person name="Gan H.M."/>
            <person name="Hudson A.O."/>
        </authorList>
    </citation>
    <scope>NUCLEOTIDE SEQUENCE [LARGE SCALE GENOMIC DNA]</scope>
    <source>
        <strain evidence="4 5">RIT388</strain>
    </source>
</reference>
<dbReference type="GO" id="GO:0016787">
    <property type="term" value="F:hydrolase activity"/>
    <property type="evidence" value="ECO:0007669"/>
    <property type="project" value="UniProtKB-KW"/>
</dbReference>
<dbReference type="InterPro" id="IPR011234">
    <property type="entry name" value="Fumarylacetoacetase-like_C"/>
</dbReference>
<keyword evidence="4" id="KW-0378">Hydrolase</keyword>
<name>A0A3N4P2X6_9GAMM</name>
<dbReference type="InterPro" id="IPR051121">
    <property type="entry name" value="FAH"/>
</dbReference>
<evidence type="ECO:0000256" key="2">
    <source>
        <dbReference type="ARBA" id="ARBA00022723"/>
    </source>
</evidence>